<dbReference type="AlphaFoldDB" id="A0AAV3SDP2"/>
<keyword evidence="2" id="KW-0614">Plasmid</keyword>
<reference evidence="1" key="1">
    <citation type="journal article" date="2014" name="Int. J. Syst. Evol. Microbiol.">
        <title>Complete genome sequence of Corynebacterium casei LMG S-19264T (=DSM 44701T), isolated from a smear-ripened cheese.</title>
        <authorList>
            <consortium name="US DOE Joint Genome Institute (JGI-PGF)"/>
            <person name="Walter F."/>
            <person name="Albersmeier A."/>
            <person name="Kalinowski J."/>
            <person name="Ruckert C."/>
        </authorList>
    </citation>
    <scope>NUCLEOTIDE SEQUENCE</scope>
    <source>
        <strain evidence="1">JCM 12289</strain>
    </source>
</reference>
<keyword evidence="3" id="KW-1185">Reference proteome</keyword>
<dbReference type="KEGG" id="hdo:MUK72_16225"/>
<dbReference type="Proteomes" id="UP000830542">
    <property type="component" value="Plasmid unnamed1"/>
</dbReference>
<evidence type="ECO:0000313" key="1">
    <source>
        <dbReference type="EMBL" id="GAA0451985.1"/>
    </source>
</evidence>
<dbReference type="Proteomes" id="UP001500962">
    <property type="component" value="Unassembled WGS sequence"/>
</dbReference>
<evidence type="ECO:0000313" key="2">
    <source>
        <dbReference type="EMBL" id="UOO96901.1"/>
    </source>
</evidence>
<evidence type="ECO:0000313" key="4">
    <source>
        <dbReference type="Proteomes" id="UP001500962"/>
    </source>
</evidence>
<gene>
    <name evidence="1" type="ORF">GCM10008985_04560</name>
    <name evidence="2" type="ORF">MUK72_16225</name>
</gene>
<evidence type="ECO:0000313" key="3">
    <source>
        <dbReference type="Proteomes" id="UP000830542"/>
    </source>
</evidence>
<protein>
    <submittedName>
        <fullName evidence="1">Uncharacterized protein</fullName>
    </submittedName>
</protein>
<sequence length="89" mass="9707">MEVLLVELLGQGPAEAVEIGNVEIAFLAERCELVVIGDRMKLFAETEATLVPGRFGGVWRWLARSVIRTSYQSVRDGTQTPSSTVKSGL</sequence>
<organism evidence="1 4">
    <name type="scientific">Halococcus dombrowskii</name>
    <dbReference type="NCBI Taxonomy" id="179637"/>
    <lineage>
        <taxon>Archaea</taxon>
        <taxon>Methanobacteriati</taxon>
        <taxon>Methanobacteriota</taxon>
        <taxon>Stenosarchaea group</taxon>
        <taxon>Halobacteria</taxon>
        <taxon>Halobacteriales</taxon>
        <taxon>Halococcaceae</taxon>
        <taxon>Halococcus</taxon>
    </lineage>
</organism>
<dbReference type="EMBL" id="BAAADN010000006">
    <property type="protein sequence ID" value="GAA0451985.1"/>
    <property type="molecule type" value="Genomic_DNA"/>
</dbReference>
<name>A0AAV3SDP2_HALDO</name>
<reference evidence="1" key="3">
    <citation type="submission" date="2023-12" db="EMBL/GenBank/DDBJ databases">
        <authorList>
            <person name="Sun Q."/>
            <person name="Inoue M."/>
        </authorList>
    </citation>
    <scope>NUCLEOTIDE SEQUENCE</scope>
    <source>
        <strain evidence="1">JCM 12289</strain>
    </source>
</reference>
<accession>A0AAV3SDP2</accession>
<dbReference type="RefSeq" id="WP_244706053.1">
    <property type="nucleotide sequence ID" value="NZ_BAAADN010000006.1"/>
</dbReference>
<proteinExistence type="predicted"/>
<dbReference type="GeneID" id="71763427"/>
<reference evidence="2" key="2">
    <citation type="submission" date="2022-04" db="EMBL/GenBank/DDBJ databases">
        <title>Sequencing and genomic assembly of Halococcus dombrowskii.</title>
        <authorList>
            <person name="Lim S.W."/>
            <person name="MacLea K.S."/>
        </authorList>
    </citation>
    <scope>NUCLEOTIDE SEQUENCE</scope>
    <source>
        <strain evidence="2">H4</strain>
        <plasmid evidence="2">unnamed1</plasmid>
    </source>
</reference>
<geneLocation type="plasmid" evidence="2 3">
    <name>unnamed1</name>
</geneLocation>
<dbReference type="EMBL" id="CP095006">
    <property type="protein sequence ID" value="UOO96901.1"/>
    <property type="molecule type" value="Genomic_DNA"/>
</dbReference>